<feature type="region of interest" description="Disordered" evidence="1">
    <location>
        <begin position="593"/>
        <end position="619"/>
    </location>
</feature>
<comment type="caution">
    <text evidence="4">The sequence shown here is derived from an EMBL/GenBank/DDBJ whole genome shotgun (WGS) entry which is preliminary data.</text>
</comment>
<feature type="compositionally biased region" description="Basic and acidic residues" evidence="1">
    <location>
        <begin position="535"/>
        <end position="547"/>
    </location>
</feature>
<evidence type="ECO:0000313" key="4">
    <source>
        <dbReference type="EMBL" id="KAI1903904.1"/>
    </source>
</evidence>
<protein>
    <submittedName>
        <fullName evidence="4">Uncharacterized protein</fullName>
    </submittedName>
</protein>
<dbReference type="SUPFAM" id="SSF53300">
    <property type="entry name" value="vWA-like"/>
    <property type="match status" value="1"/>
</dbReference>
<name>A0A8T3E7D2_9TELE</name>
<dbReference type="PANTHER" id="PTHR14343">
    <property type="entry name" value="VWFA DOMAIN-CONTAINING PROTEIN"/>
    <property type="match status" value="1"/>
</dbReference>
<dbReference type="PANTHER" id="PTHR14343:SF3">
    <property type="entry name" value="SIMILAR TO PREDICTED GENE ICRFP703B1614Q5.5"/>
    <property type="match status" value="1"/>
</dbReference>
<evidence type="ECO:0000259" key="3">
    <source>
        <dbReference type="Pfam" id="PF15057"/>
    </source>
</evidence>
<dbReference type="InterPro" id="IPR036465">
    <property type="entry name" value="vWFA_dom_sf"/>
</dbReference>
<feature type="compositionally biased region" description="Polar residues" evidence="1">
    <location>
        <begin position="599"/>
        <end position="609"/>
    </location>
</feature>
<evidence type="ECO:0000259" key="2">
    <source>
        <dbReference type="Pfam" id="PF13768"/>
    </source>
</evidence>
<feature type="region of interest" description="Disordered" evidence="1">
    <location>
        <begin position="471"/>
        <end position="518"/>
    </location>
</feature>
<dbReference type="Pfam" id="PF13768">
    <property type="entry name" value="VWA_3"/>
    <property type="match status" value="1"/>
</dbReference>
<dbReference type="Proteomes" id="UP000829720">
    <property type="component" value="Unassembled WGS sequence"/>
</dbReference>
<dbReference type="Gene3D" id="3.40.50.410">
    <property type="entry name" value="von Willebrand factor, type A domain"/>
    <property type="match status" value="1"/>
</dbReference>
<dbReference type="OrthoDB" id="6241467at2759"/>
<dbReference type="InterPro" id="IPR032770">
    <property type="entry name" value="DUF4537"/>
</dbReference>
<feature type="domain" description="VWFA" evidence="2">
    <location>
        <begin position="23"/>
        <end position="176"/>
    </location>
</feature>
<feature type="region of interest" description="Disordered" evidence="1">
    <location>
        <begin position="535"/>
        <end position="569"/>
    </location>
</feature>
<dbReference type="EMBL" id="JAERUA010000001">
    <property type="protein sequence ID" value="KAI1903904.1"/>
    <property type="molecule type" value="Genomic_DNA"/>
</dbReference>
<dbReference type="CDD" id="cd04508">
    <property type="entry name" value="Tudor_SF"/>
    <property type="match status" value="1"/>
</dbReference>
<dbReference type="Pfam" id="PF15057">
    <property type="entry name" value="DUF4537"/>
    <property type="match status" value="1"/>
</dbReference>
<keyword evidence="5" id="KW-1185">Reference proteome</keyword>
<reference evidence="4" key="1">
    <citation type="submission" date="2021-01" db="EMBL/GenBank/DDBJ databases">
        <authorList>
            <person name="Zahm M."/>
            <person name="Roques C."/>
            <person name="Cabau C."/>
            <person name="Klopp C."/>
            <person name="Donnadieu C."/>
            <person name="Jouanno E."/>
            <person name="Lampietro C."/>
            <person name="Louis A."/>
            <person name="Herpin A."/>
            <person name="Echchiki A."/>
            <person name="Berthelot C."/>
            <person name="Parey E."/>
            <person name="Roest-Crollius H."/>
            <person name="Braasch I."/>
            <person name="Postlethwait J."/>
            <person name="Bobe J."/>
            <person name="Montfort J."/>
            <person name="Bouchez O."/>
            <person name="Begum T."/>
            <person name="Mejri S."/>
            <person name="Adams A."/>
            <person name="Chen W.-J."/>
            <person name="Guiguen Y."/>
        </authorList>
    </citation>
    <scope>NUCLEOTIDE SEQUENCE</scope>
    <source>
        <tissue evidence="4">Blood</tissue>
    </source>
</reference>
<dbReference type="InterPro" id="IPR002035">
    <property type="entry name" value="VWF_A"/>
</dbReference>
<feature type="compositionally biased region" description="Polar residues" evidence="1">
    <location>
        <begin position="471"/>
        <end position="480"/>
    </location>
</feature>
<organism evidence="4 5">
    <name type="scientific">Albula goreensis</name>
    <dbReference type="NCBI Taxonomy" id="1534307"/>
    <lineage>
        <taxon>Eukaryota</taxon>
        <taxon>Metazoa</taxon>
        <taxon>Chordata</taxon>
        <taxon>Craniata</taxon>
        <taxon>Vertebrata</taxon>
        <taxon>Euteleostomi</taxon>
        <taxon>Actinopterygii</taxon>
        <taxon>Neopterygii</taxon>
        <taxon>Teleostei</taxon>
        <taxon>Albuliformes</taxon>
        <taxon>Albulidae</taxon>
        <taxon>Albula</taxon>
    </lineage>
</organism>
<accession>A0A8T3E7D2</accession>
<evidence type="ECO:0000256" key="1">
    <source>
        <dbReference type="SAM" id="MobiDB-lite"/>
    </source>
</evidence>
<dbReference type="AlphaFoldDB" id="A0A8T3E7D2"/>
<gene>
    <name evidence="4" type="ORF">AGOR_G00000210</name>
</gene>
<evidence type="ECO:0000313" key="5">
    <source>
        <dbReference type="Proteomes" id="UP000829720"/>
    </source>
</evidence>
<proteinExistence type="predicted"/>
<sequence>MSLFQSPVGPRALGLFLGVRHRDVVFVLDVSEGMFPVLGAVKHWLVQTLLAKAALRDSLFNIVSFSYKATQWHERMVSCGADVVYEAIGWIHALSCSPGRGLLSGLTAAFSDPRCQAVLLLTNALPDDTEAVLHLAPAMAGQRPVHIFFLSNERCLDSKTQTFLQCLTHATRGSCHVLSLSAAGTVEQVQPLCVAESRTSTPVRSEQKYCSAGAVLSWAPSCLPCASLLHHSHRCSLFPPGALFPVRRYPGPATFHLGSRVLARRELDGFHYLGTVREELQGRRGLYVVEFDRPLVEGVTGGVALQLTGVLDMVPHTEAYGHSLVPGDTVLAPWETSLARYGPGTVLHGAELRDVISGQSDPGVEVLFWNGRRVLVPGGVAVWISPSLHESILGELQRPLPLCCRGDLQGCLPCPGCALCPTLLALTPAVAPPPCPLREWWHLSSTPSYSNELKDTALMERKELERKVDTQLQELRGSTGSLSSSSSSSSHDEEAVADTEPKPLGGDTMKTVVSPERTKSAPLCRPAWRYWSRSHLEPQHRQPETLTRKTSKSVQVMSPGAPSDCPTNHSALFRSVPVTIGQRVTIKDVLHQTDGGPPSASSAQLQLSVTGKRVPAAQM</sequence>
<feature type="domain" description="DUF4537" evidence="3">
    <location>
        <begin position="258"/>
        <end position="391"/>
    </location>
</feature>